<dbReference type="Proteomes" id="UP000000763">
    <property type="component" value="Chromosome 10"/>
</dbReference>
<dbReference type="EMBL" id="AC068951">
    <property type="protein sequence ID" value="AAM93735.1"/>
    <property type="molecule type" value="Genomic_DNA"/>
</dbReference>
<reference evidence="3" key="2">
    <citation type="journal article" date="2008" name="Nucleic Acids Res.">
        <title>The rice annotation project database (RAP-DB): 2008 update.</title>
        <authorList>
            <consortium name="The rice annotation project (RAP)"/>
        </authorList>
    </citation>
    <scope>GENOME REANNOTATION</scope>
    <source>
        <strain evidence="3">cv. Nipponbare</strain>
    </source>
</reference>
<gene>
    <name evidence="2" type="primary">OSJNBa0042E19.6</name>
</gene>
<feature type="region of interest" description="Disordered" evidence="1">
    <location>
        <begin position="157"/>
        <end position="203"/>
    </location>
</feature>
<name>Q8LNP8_ORYSJ</name>
<accession>Q8LNP8</accession>
<evidence type="ECO:0000256" key="1">
    <source>
        <dbReference type="SAM" id="MobiDB-lite"/>
    </source>
</evidence>
<feature type="region of interest" description="Disordered" evidence="1">
    <location>
        <begin position="1"/>
        <end position="20"/>
    </location>
</feature>
<protein>
    <submittedName>
        <fullName evidence="2">Uncharacterized protein</fullName>
    </submittedName>
</protein>
<proteinExistence type="predicted"/>
<feature type="region of interest" description="Disordered" evidence="1">
    <location>
        <begin position="67"/>
        <end position="134"/>
    </location>
</feature>
<feature type="compositionally biased region" description="Basic residues" evidence="1">
    <location>
        <begin position="7"/>
        <end position="19"/>
    </location>
</feature>
<organism evidence="2 3">
    <name type="scientific">Oryza sativa subsp. japonica</name>
    <name type="common">Rice</name>
    <dbReference type="NCBI Taxonomy" id="39947"/>
    <lineage>
        <taxon>Eukaryota</taxon>
        <taxon>Viridiplantae</taxon>
        <taxon>Streptophyta</taxon>
        <taxon>Embryophyta</taxon>
        <taxon>Tracheophyta</taxon>
        <taxon>Spermatophyta</taxon>
        <taxon>Magnoliopsida</taxon>
        <taxon>Liliopsida</taxon>
        <taxon>Poales</taxon>
        <taxon>Poaceae</taxon>
        <taxon>BOP clade</taxon>
        <taxon>Oryzoideae</taxon>
        <taxon>Oryzeae</taxon>
        <taxon>Oryzinae</taxon>
        <taxon>Oryza</taxon>
        <taxon>Oryza sativa</taxon>
    </lineage>
</organism>
<evidence type="ECO:0000313" key="3">
    <source>
        <dbReference type="Proteomes" id="UP000000763"/>
    </source>
</evidence>
<sequence>MGEGRPLHRRRRRHRHSLRLPREGPFVATILFSASKIGMAPDFPWSSAGRSLPLVVSSGASAGVMVSSTRTVRDLHGGRSGGSRSREDMEAGGGDGKKKGGNKGDLAGRRSRAGCGGDADGDDLLPSSAGGRGSEVATCVDGCPGINQLLQRRGIFPREEAAAQRRRDGGGGARRAARSGGDGDGTALTSGRHLLSGFGRKEV</sequence>
<dbReference type="AlphaFoldDB" id="Q8LNP8"/>
<reference evidence="3" key="1">
    <citation type="journal article" date="2005" name="Nature">
        <title>The map-based sequence of the rice genome.</title>
        <authorList>
            <consortium name="International rice genome sequencing project (IRGSP)"/>
            <person name="Matsumoto T."/>
            <person name="Wu J."/>
            <person name="Kanamori H."/>
            <person name="Katayose Y."/>
            <person name="Fujisawa M."/>
            <person name="Namiki N."/>
            <person name="Mizuno H."/>
            <person name="Yamamoto K."/>
            <person name="Antonio B.A."/>
            <person name="Baba T."/>
            <person name="Sakata K."/>
            <person name="Nagamura Y."/>
            <person name="Aoki H."/>
            <person name="Arikawa K."/>
            <person name="Arita K."/>
            <person name="Bito T."/>
            <person name="Chiden Y."/>
            <person name="Fujitsuka N."/>
            <person name="Fukunaka R."/>
            <person name="Hamada M."/>
            <person name="Harada C."/>
            <person name="Hayashi A."/>
            <person name="Hijishita S."/>
            <person name="Honda M."/>
            <person name="Hosokawa S."/>
            <person name="Ichikawa Y."/>
            <person name="Idonuma A."/>
            <person name="Iijima M."/>
            <person name="Ikeda M."/>
            <person name="Ikeno M."/>
            <person name="Ito K."/>
            <person name="Ito S."/>
            <person name="Ito T."/>
            <person name="Ito Y."/>
            <person name="Ito Y."/>
            <person name="Iwabuchi A."/>
            <person name="Kamiya K."/>
            <person name="Karasawa W."/>
            <person name="Kurita K."/>
            <person name="Katagiri S."/>
            <person name="Kikuta A."/>
            <person name="Kobayashi H."/>
            <person name="Kobayashi N."/>
            <person name="Machita K."/>
            <person name="Maehara T."/>
            <person name="Masukawa M."/>
            <person name="Mizubayashi T."/>
            <person name="Mukai Y."/>
            <person name="Nagasaki H."/>
            <person name="Nagata Y."/>
            <person name="Naito S."/>
            <person name="Nakashima M."/>
            <person name="Nakama Y."/>
            <person name="Nakamichi Y."/>
            <person name="Nakamura M."/>
            <person name="Meguro A."/>
            <person name="Negishi M."/>
            <person name="Ohta I."/>
            <person name="Ohta T."/>
            <person name="Okamoto M."/>
            <person name="Ono N."/>
            <person name="Saji S."/>
            <person name="Sakaguchi M."/>
            <person name="Sakai K."/>
            <person name="Shibata M."/>
            <person name="Shimokawa T."/>
            <person name="Song J."/>
            <person name="Takazaki Y."/>
            <person name="Terasawa K."/>
            <person name="Tsugane M."/>
            <person name="Tsuji K."/>
            <person name="Ueda S."/>
            <person name="Waki K."/>
            <person name="Yamagata H."/>
            <person name="Yamamoto M."/>
            <person name="Yamamoto S."/>
            <person name="Yamane H."/>
            <person name="Yoshiki S."/>
            <person name="Yoshihara R."/>
            <person name="Yukawa K."/>
            <person name="Zhong H."/>
            <person name="Yano M."/>
            <person name="Yuan Q."/>
            <person name="Ouyang S."/>
            <person name="Liu J."/>
            <person name="Jones K.M."/>
            <person name="Gansberger K."/>
            <person name="Moffat K."/>
            <person name="Hill J."/>
            <person name="Bera J."/>
            <person name="Fadrosh D."/>
            <person name="Jin S."/>
            <person name="Johri S."/>
            <person name="Kim M."/>
            <person name="Overton L."/>
            <person name="Reardon M."/>
            <person name="Tsitrin T."/>
            <person name="Vuong H."/>
            <person name="Weaver B."/>
            <person name="Ciecko A."/>
            <person name="Tallon L."/>
            <person name="Jackson J."/>
            <person name="Pai G."/>
            <person name="Aken S.V."/>
            <person name="Utterback T."/>
            <person name="Reidmuller S."/>
            <person name="Feldblyum T."/>
            <person name="Hsiao J."/>
            <person name="Zismann V."/>
            <person name="Iobst S."/>
            <person name="de Vazeille A.R."/>
            <person name="Buell C.R."/>
            <person name="Ying K."/>
            <person name="Li Y."/>
            <person name="Lu T."/>
            <person name="Huang Y."/>
            <person name="Zhao Q."/>
            <person name="Feng Q."/>
            <person name="Zhang L."/>
            <person name="Zhu J."/>
            <person name="Weng Q."/>
            <person name="Mu J."/>
            <person name="Lu Y."/>
            <person name="Fan D."/>
            <person name="Liu Y."/>
            <person name="Guan J."/>
            <person name="Zhang Y."/>
            <person name="Yu S."/>
            <person name="Liu X."/>
            <person name="Zhang Y."/>
            <person name="Hong G."/>
            <person name="Han B."/>
            <person name="Choisne N."/>
            <person name="Demange N."/>
            <person name="Orjeda G."/>
            <person name="Samain S."/>
            <person name="Cattolico L."/>
            <person name="Pelletier E."/>
            <person name="Couloux A."/>
            <person name="Segurens B."/>
            <person name="Wincker P."/>
            <person name="D'Hont A."/>
            <person name="Scarpelli C."/>
            <person name="Weissenbach J."/>
            <person name="Salanoubat M."/>
            <person name="Quetier F."/>
            <person name="Yu Y."/>
            <person name="Kim H.R."/>
            <person name="Rambo T."/>
            <person name="Currie J."/>
            <person name="Collura K."/>
            <person name="Luo M."/>
            <person name="Yang T."/>
            <person name="Ammiraju J.S.S."/>
            <person name="Engler F."/>
            <person name="Soderlund C."/>
            <person name="Wing R.A."/>
            <person name="Palmer L.E."/>
            <person name="de la Bastide M."/>
            <person name="Spiegel L."/>
            <person name="Nascimento L."/>
            <person name="Zutavern T."/>
            <person name="O'Shaughnessy A."/>
            <person name="Dike S."/>
            <person name="Dedhia N."/>
            <person name="Preston R."/>
            <person name="Balija V."/>
            <person name="McCombie W.R."/>
            <person name="Chow T."/>
            <person name="Chen H."/>
            <person name="Chung M."/>
            <person name="Chen C."/>
            <person name="Shaw J."/>
            <person name="Wu H."/>
            <person name="Hsiao K."/>
            <person name="Chao Y."/>
            <person name="Chu M."/>
            <person name="Cheng C."/>
            <person name="Hour A."/>
            <person name="Lee P."/>
            <person name="Lin S."/>
            <person name="Lin Y."/>
            <person name="Liou J."/>
            <person name="Liu S."/>
            <person name="Hsing Y."/>
            <person name="Raghuvanshi S."/>
            <person name="Mohanty A."/>
            <person name="Bharti A.K."/>
            <person name="Gaur A."/>
            <person name="Gupta V."/>
            <person name="Kumar D."/>
            <person name="Ravi V."/>
            <person name="Vij S."/>
            <person name="Kapur A."/>
            <person name="Khurana P."/>
            <person name="Khurana P."/>
            <person name="Khurana J.P."/>
            <person name="Tyagi A.K."/>
            <person name="Gaikwad K."/>
            <person name="Singh A."/>
            <person name="Dalal V."/>
            <person name="Srivastava S."/>
            <person name="Dixit A."/>
            <person name="Pal A.K."/>
            <person name="Ghazi I.A."/>
            <person name="Yadav M."/>
            <person name="Pandit A."/>
            <person name="Bhargava A."/>
            <person name="Sureshbabu K."/>
            <person name="Batra K."/>
            <person name="Sharma T.R."/>
            <person name="Mohapatra T."/>
            <person name="Singh N.K."/>
            <person name="Messing J."/>
            <person name="Nelson A.B."/>
            <person name="Fuks G."/>
            <person name="Kavchok S."/>
            <person name="Keizer G."/>
            <person name="Linton E."/>
            <person name="Llaca V."/>
            <person name="Song R."/>
            <person name="Tanyolac B."/>
            <person name="Young S."/>
            <person name="Ho-Il K."/>
            <person name="Hahn J.H."/>
            <person name="Sangsakoo G."/>
            <person name="Vanavichit A."/>
            <person name="de Mattos Luiz.A.T."/>
            <person name="Zimmer P.D."/>
            <person name="Malone G."/>
            <person name="Dellagostin O."/>
            <person name="de Oliveira A.C."/>
            <person name="Bevan M."/>
            <person name="Bancroft I."/>
            <person name="Minx P."/>
            <person name="Cordum H."/>
            <person name="Wilson R."/>
            <person name="Cheng Z."/>
            <person name="Jin W."/>
            <person name="Jiang J."/>
            <person name="Leong S.A."/>
            <person name="Iwama H."/>
            <person name="Gojobori T."/>
            <person name="Itoh T."/>
            <person name="Niimura Y."/>
            <person name="Fujii Y."/>
            <person name="Habara T."/>
            <person name="Sakai H."/>
            <person name="Sato Y."/>
            <person name="Wilson G."/>
            <person name="Kumar K."/>
            <person name="McCouch S."/>
            <person name="Juretic N."/>
            <person name="Hoen D."/>
            <person name="Wright S."/>
            <person name="Bruskiewich R."/>
            <person name="Bureau T."/>
            <person name="Miyao A."/>
            <person name="Hirochika H."/>
            <person name="Nishikawa T."/>
            <person name="Kadowaki K."/>
            <person name="Sugiura M."/>
            <person name="Burr B."/>
            <person name="Sasaki T."/>
        </authorList>
    </citation>
    <scope>NUCLEOTIDE SEQUENCE [LARGE SCALE GENOMIC DNA]</scope>
    <source>
        <strain evidence="3">cv. Nipponbare</strain>
    </source>
</reference>
<evidence type="ECO:0000313" key="2">
    <source>
        <dbReference type="EMBL" id="AAM93735.1"/>
    </source>
</evidence>
<feature type="compositionally biased region" description="Basic and acidic residues" evidence="1">
    <location>
        <begin position="157"/>
        <end position="169"/>
    </location>
</feature>